<dbReference type="PANTHER" id="PTHR15431:SF9">
    <property type="entry name" value="CENTROSOMAL PROTEIN 43"/>
    <property type="match status" value="1"/>
</dbReference>
<feature type="region of interest" description="Disordered" evidence="3">
    <location>
        <begin position="175"/>
        <end position="210"/>
    </location>
</feature>
<sequence>MSVEEDVELRDLVAQTLELNGCLPKIRAQLRASIFLALDENEEVQNKEPLQNTKIKAQLESKTGRAMFCIVREFLEYFDLNFTISVFEPETYSGNGYQYEGRSQIIEDLGISQLNKDSNLPLLQQLIEIAQLKKNVIDINLNNIQSVTVSPDSVVSDPHPHLNETFDLSESNCVNNAMKDSNTDSQEDFSPPILKDTKRDSDKKLSQKADKLKNKSLTSLADLPPLQLGKTRNDTVLLPSLYSKEFKTNPSMKEIEQTFDVDLDGYEEDFMSDSEANLNKTYVEERAADTSSSQRSGGEDNMTENSNSLN</sequence>
<evidence type="ECO:0000256" key="3">
    <source>
        <dbReference type="SAM" id="MobiDB-lite"/>
    </source>
</evidence>
<evidence type="ECO:0000313" key="5">
    <source>
        <dbReference type="EMBL" id="JAV56471.1"/>
    </source>
</evidence>
<dbReference type="Gene3D" id="1.20.960.40">
    <property type="match status" value="1"/>
</dbReference>
<evidence type="ECO:0000256" key="1">
    <source>
        <dbReference type="ARBA" id="ARBA00022490"/>
    </source>
</evidence>
<evidence type="ECO:0000256" key="2">
    <source>
        <dbReference type="ARBA" id="ARBA00023212"/>
    </source>
</evidence>
<feature type="domain" description="FGFR1 oncogene partner (FOP) N-terminal dimerisation" evidence="4">
    <location>
        <begin position="47"/>
        <end position="127"/>
    </location>
</feature>
<dbReference type="Pfam" id="PF09398">
    <property type="entry name" value="FOP_dimer"/>
    <property type="match status" value="1"/>
</dbReference>
<feature type="region of interest" description="Disordered" evidence="3">
    <location>
        <begin position="281"/>
        <end position="310"/>
    </location>
</feature>
<dbReference type="EMBL" id="GEZM01092759">
    <property type="protein sequence ID" value="JAV56471.1"/>
    <property type="molecule type" value="Transcribed_RNA"/>
</dbReference>
<feature type="compositionally biased region" description="Polar residues" evidence="3">
    <location>
        <begin position="175"/>
        <end position="184"/>
    </location>
</feature>
<dbReference type="GO" id="GO:0005813">
    <property type="term" value="C:centrosome"/>
    <property type="evidence" value="ECO:0007669"/>
    <property type="project" value="TreeGrafter"/>
</dbReference>
<name>A0A1Y1K7J3_PHOPY</name>
<reference evidence="5" key="1">
    <citation type="journal article" date="2016" name="Sci. Rep.">
        <title>Molecular characterization of firefly nuptial gifts: a multi-omics approach sheds light on postcopulatory sexual selection.</title>
        <authorList>
            <person name="Al-Wathiqui N."/>
            <person name="Fallon T.R."/>
            <person name="South A."/>
            <person name="Weng J.K."/>
            <person name="Lewis S.M."/>
        </authorList>
    </citation>
    <scope>NUCLEOTIDE SEQUENCE</scope>
</reference>
<feature type="compositionally biased region" description="Basic and acidic residues" evidence="3">
    <location>
        <begin position="195"/>
        <end position="210"/>
    </location>
</feature>
<dbReference type="InterPro" id="IPR018993">
    <property type="entry name" value="FOP_dimerisation-dom_N"/>
</dbReference>
<keyword evidence="2" id="KW-0206">Cytoskeleton</keyword>
<protein>
    <recommendedName>
        <fullName evidence="4">FGFR1 oncogene partner (FOP) N-terminal dimerisation domain-containing protein</fullName>
    </recommendedName>
</protein>
<evidence type="ECO:0000259" key="4">
    <source>
        <dbReference type="Pfam" id="PF09398"/>
    </source>
</evidence>
<organism evidence="5">
    <name type="scientific">Photinus pyralis</name>
    <name type="common">Common eastern firefly</name>
    <name type="synonym">Lampyris pyralis</name>
    <dbReference type="NCBI Taxonomy" id="7054"/>
    <lineage>
        <taxon>Eukaryota</taxon>
        <taxon>Metazoa</taxon>
        <taxon>Ecdysozoa</taxon>
        <taxon>Arthropoda</taxon>
        <taxon>Hexapoda</taxon>
        <taxon>Insecta</taxon>
        <taxon>Pterygota</taxon>
        <taxon>Neoptera</taxon>
        <taxon>Endopterygota</taxon>
        <taxon>Coleoptera</taxon>
        <taxon>Polyphaga</taxon>
        <taxon>Elateriformia</taxon>
        <taxon>Elateroidea</taxon>
        <taxon>Lampyridae</taxon>
        <taxon>Lampyrinae</taxon>
        <taxon>Photinus</taxon>
    </lineage>
</organism>
<dbReference type="AlphaFoldDB" id="A0A1Y1K7J3"/>
<proteinExistence type="predicted"/>
<accession>A0A1Y1K7J3</accession>
<dbReference type="PANTHER" id="PTHR15431">
    <property type="entry name" value="FGFR1 ONCOGENE PARTNER/LISH DOMAIN-CONTAINING PROTEIN"/>
    <property type="match status" value="1"/>
</dbReference>
<keyword evidence="1" id="KW-0963">Cytoplasm</keyword>
<dbReference type="GO" id="GO:0034453">
    <property type="term" value="P:microtubule anchoring"/>
    <property type="evidence" value="ECO:0007669"/>
    <property type="project" value="InterPro"/>
</dbReference>